<dbReference type="PANTHER" id="PTHR43156:SF2">
    <property type="entry name" value="STAGE II SPORULATION PROTEIN E"/>
    <property type="match status" value="1"/>
</dbReference>
<feature type="coiled-coil region" evidence="2">
    <location>
        <begin position="416"/>
        <end position="443"/>
    </location>
</feature>
<proteinExistence type="predicted"/>
<feature type="transmembrane region" description="Helical" evidence="3">
    <location>
        <begin position="344"/>
        <end position="363"/>
    </location>
</feature>
<dbReference type="Gene3D" id="6.10.340.10">
    <property type="match status" value="1"/>
</dbReference>
<keyword evidence="2" id="KW-0175">Coiled coil</keyword>
<feature type="transmembrane region" description="Helical" evidence="3">
    <location>
        <begin position="39"/>
        <end position="59"/>
    </location>
</feature>
<dbReference type="RefSeq" id="WP_413268168.1">
    <property type="nucleotide sequence ID" value="NZ_JBHFNR010000295.1"/>
</dbReference>
<keyword evidence="3" id="KW-1133">Transmembrane helix</keyword>
<dbReference type="InterPro" id="IPR052016">
    <property type="entry name" value="Bact_Sigma-Reg"/>
</dbReference>
<dbReference type="InterPro" id="IPR003660">
    <property type="entry name" value="HAMP_dom"/>
</dbReference>
<feature type="coiled-coil region" evidence="2">
    <location>
        <begin position="309"/>
        <end position="336"/>
    </location>
</feature>
<evidence type="ECO:0000256" key="2">
    <source>
        <dbReference type="SAM" id="Coils"/>
    </source>
</evidence>
<dbReference type="PROSITE" id="PS50885">
    <property type="entry name" value="HAMP"/>
    <property type="match status" value="1"/>
</dbReference>
<dbReference type="Proteomes" id="UP001576784">
    <property type="component" value="Unassembled WGS sequence"/>
</dbReference>
<organism evidence="5 6">
    <name type="scientific">Floridaenema flaviceps BLCC-F50</name>
    <dbReference type="NCBI Taxonomy" id="3153642"/>
    <lineage>
        <taxon>Bacteria</taxon>
        <taxon>Bacillati</taxon>
        <taxon>Cyanobacteriota</taxon>
        <taxon>Cyanophyceae</taxon>
        <taxon>Oscillatoriophycideae</taxon>
        <taxon>Aerosakkonematales</taxon>
        <taxon>Aerosakkonemataceae</taxon>
        <taxon>Floridanema</taxon>
        <taxon>Floridanema flaviceps</taxon>
    </lineage>
</organism>
<sequence length="678" mass="78164">MQICYDLRLAKLVYQGKCMKRIFQPAIYLMNQLKYPQKFTLITMLMALPLCIIIYLFLLETNIRINFTQKQTYGIEYLKPLRELRGAIFESYLVEQDLRYNFNSEIHQNKRKEANHRTEENLQNLIDKDRQWGKVLPSTTKVNEVKSTWEQLQENYQIWSPETKDVFYNRAIAQTYELTAKVGESSNLILDPYLDAYYFSDAILAKLPQIQRTLTEIKILGNSINRNQEITPQERGKLVQLSGSLKDYTKDLSRNLEVAFNQPNSQSWRAKVNQDLQALLLTTKELNKQLDILTSPYANVQPLNYIHQADQTLKLSSKLENEISQVLNEILQARIKYLTRRQQVIVILVLLISAIVIYLWIAFYKAVMLTVERLDEAAKQMTSGFVGENITLQNKDELGQVVNSFNKIATALRYSNEEITRLNERLKTENLRMSAELEVARQLQEMILPKEEELKQIADLDISGFMAPANEVGGDYYDVLQQNGKVKIGIGDVTGHGLESGVVMIMAQTAVRTLLTVEETDPVKFLNALNQIIYRNTNRMKSPKNMTLSLLEYEAGVMRLSGQHEELIVVRNNGEIERIDTFDLGFPLGLEPDITQFIQQVEITLRSGEIAVLYTDGITEAVNSQNELYGLERFYTILQKNHHLSADEIRQAVIDDVMSYINEQKVFDDITLVVIKQR</sequence>
<reference evidence="5 6" key="1">
    <citation type="submission" date="2024-09" db="EMBL/GenBank/DDBJ databases">
        <title>Floridaenema gen nov. (Aerosakkonemataceae, Aerosakkonematales ord. nov., Cyanobacteria) from benthic tropical and subtropical fresh waters, with the description of four new species.</title>
        <authorList>
            <person name="Moretto J.A."/>
            <person name="Berthold D.E."/>
            <person name="Lefler F.W."/>
            <person name="Huang I.-S."/>
            <person name="Laughinghouse H. IV."/>
        </authorList>
    </citation>
    <scope>NUCLEOTIDE SEQUENCE [LARGE SCALE GENOMIC DNA]</scope>
    <source>
        <strain evidence="5 6">BLCC-F50</strain>
    </source>
</reference>
<dbReference type="SUPFAM" id="SSF81606">
    <property type="entry name" value="PP2C-like"/>
    <property type="match status" value="1"/>
</dbReference>
<accession>A0ABV4Y3J2</accession>
<dbReference type="EMBL" id="JBHFNR010000295">
    <property type="protein sequence ID" value="MFB2898574.1"/>
    <property type="molecule type" value="Genomic_DNA"/>
</dbReference>
<keyword evidence="6" id="KW-1185">Reference proteome</keyword>
<dbReference type="Gene3D" id="3.60.40.10">
    <property type="entry name" value="PPM-type phosphatase domain"/>
    <property type="match status" value="1"/>
</dbReference>
<dbReference type="InterPro" id="IPR001932">
    <property type="entry name" value="PPM-type_phosphatase-like_dom"/>
</dbReference>
<dbReference type="InterPro" id="IPR036457">
    <property type="entry name" value="PPM-type-like_dom_sf"/>
</dbReference>
<evidence type="ECO:0000259" key="4">
    <source>
        <dbReference type="PROSITE" id="PS50885"/>
    </source>
</evidence>
<evidence type="ECO:0000313" key="5">
    <source>
        <dbReference type="EMBL" id="MFB2898574.1"/>
    </source>
</evidence>
<protein>
    <submittedName>
        <fullName evidence="5">SpoIIE family protein phosphatase</fullName>
    </submittedName>
</protein>
<dbReference type="Pfam" id="PF07228">
    <property type="entry name" value="SpoIIE"/>
    <property type="match status" value="1"/>
</dbReference>
<dbReference type="PANTHER" id="PTHR43156">
    <property type="entry name" value="STAGE II SPORULATION PROTEIN E-RELATED"/>
    <property type="match status" value="1"/>
</dbReference>
<gene>
    <name evidence="5" type="ORF">ACE1CI_37145</name>
</gene>
<keyword evidence="3" id="KW-0472">Membrane</keyword>
<keyword evidence="3" id="KW-0812">Transmembrane</keyword>
<evidence type="ECO:0000256" key="1">
    <source>
        <dbReference type="ARBA" id="ARBA00022801"/>
    </source>
</evidence>
<evidence type="ECO:0000313" key="6">
    <source>
        <dbReference type="Proteomes" id="UP001576784"/>
    </source>
</evidence>
<name>A0ABV4Y3J2_9CYAN</name>
<evidence type="ECO:0000256" key="3">
    <source>
        <dbReference type="SAM" id="Phobius"/>
    </source>
</evidence>
<dbReference type="SMART" id="SM00331">
    <property type="entry name" value="PP2C_SIG"/>
    <property type="match status" value="1"/>
</dbReference>
<keyword evidence="1" id="KW-0378">Hydrolase</keyword>
<dbReference type="CDD" id="cd06225">
    <property type="entry name" value="HAMP"/>
    <property type="match status" value="1"/>
</dbReference>
<comment type="caution">
    <text evidence="5">The sequence shown here is derived from an EMBL/GenBank/DDBJ whole genome shotgun (WGS) entry which is preliminary data.</text>
</comment>
<feature type="domain" description="HAMP" evidence="4">
    <location>
        <begin position="365"/>
        <end position="417"/>
    </location>
</feature>